<dbReference type="Gene3D" id="2.60.40.2620">
    <property type="entry name" value="Fimbrillin-like"/>
    <property type="match status" value="1"/>
</dbReference>
<dbReference type="Proteomes" id="UP000375690">
    <property type="component" value="Unassembled WGS sequence"/>
</dbReference>
<evidence type="ECO:0000313" key="2">
    <source>
        <dbReference type="Proteomes" id="UP000375690"/>
    </source>
</evidence>
<dbReference type="PROSITE" id="PS51257">
    <property type="entry name" value="PROKAR_LIPOPROTEIN"/>
    <property type="match status" value="1"/>
</dbReference>
<dbReference type="CDD" id="cd13120">
    <property type="entry name" value="BF2867_like_N"/>
    <property type="match status" value="1"/>
</dbReference>
<proteinExistence type="predicted"/>
<dbReference type="InterPro" id="IPR042278">
    <property type="entry name" value="Mfa-like_1_N"/>
</dbReference>
<dbReference type="AlphaFoldDB" id="A0A6A1XLK9"/>
<dbReference type="Gene3D" id="2.60.40.3570">
    <property type="match status" value="1"/>
</dbReference>
<dbReference type="EMBL" id="VWFC01000010">
    <property type="protein sequence ID" value="KAB1326935.1"/>
    <property type="molecule type" value="Genomic_DNA"/>
</dbReference>
<dbReference type="Pfam" id="PF13149">
    <property type="entry name" value="Mfa_like_1"/>
    <property type="match status" value="1"/>
</dbReference>
<comment type="caution">
    <text evidence="1">The sequence shown here is derived from an EMBL/GenBank/DDBJ whole genome shotgun (WGS) entry which is preliminary data.</text>
</comment>
<accession>A0A6A1XLK9</accession>
<sequence length="597" mass="64896">MRNIIKHPFINLIFFVALFAFSGCTNEMEPDIAGNSNLPADGTPLTVRATASGFQAPAQPGGSPATRTPVMEATSTKFQTGDAIGLFCVRKNASGTEYISTDIYNLKMTYTAAADGTGTWEAPTAVSAPLLYTDAVAYFAYYPYTDALTTASVNNEQDIRNWLKTNKPLATDMLTKEVFTANDLMTATALPSLADADRGALVLNFKHEYALLVIKPMLMSPCIPPTGVTAYGYHAEARKWGIDRNVVQGGGDDFKMKINNRKASEMSDGTYRILTQATNTGSSIGCEYTTYDDDLGLCPVTATGSAISGGFQANTCYTLEVHCTSRTGSTAVERALQPGDFVYQHNGKIEIYPVDGAVDAGGKIPDYANAVGIVMTCDPTRMTDAGCNAKGWNHAYVMGLANISSGQKTLWMKNGHSLSTPYPYPPVADMNTAETYMNGYAETETMLGKTPLSDYPIFAALQQYRNDNAVPAGINRSPWFIPSIGQWFDVMITLCGKSPYDFVSVGEWGIWQSDNSQRIEMLGKANNYLAKIGTTFLMPSSPEEHEIGFWLTSHFANQGIWAFYGTDRSGVFAIESTYGNLENYDVPVAVARPFFAF</sequence>
<evidence type="ECO:0000313" key="1">
    <source>
        <dbReference type="EMBL" id="KAB1326935.1"/>
    </source>
</evidence>
<dbReference type="InterPro" id="IPR025049">
    <property type="entry name" value="Mfa-like_1"/>
</dbReference>
<name>A0A6A1XLK9_BACOV</name>
<organism evidence="1 2">
    <name type="scientific">Bacteroides ovatus</name>
    <dbReference type="NCBI Taxonomy" id="28116"/>
    <lineage>
        <taxon>Bacteria</taxon>
        <taxon>Pseudomonadati</taxon>
        <taxon>Bacteroidota</taxon>
        <taxon>Bacteroidia</taxon>
        <taxon>Bacteroidales</taxon>
        <taxon>Bacteroidaceae</taxon>
        <taxon>Bacteroides</taxon>
    </lineage>
</organism>
<reference evidence="1 2" key="1">
    <citation type="journal article" date="2019" name="Nat. Med.">
        <title>A library of human gut bacterial isolates paired with longitudinal multiomics data enables mechanistic microbiome research.</title>
        <authorList>
            <person name="Poyet M."/>
            <person name="Groussin M."/>
            <person name="Gibbons S.M."/>
            <person name="Avila-Pacheco J."/>
            <person name="Jiang X."/>
            <person name="Kearney S.M."/>
            <person name="Perrotta A.R."/>
            <person name="Berdy B."/>
            <person name="Zhao S."/>
            <person name="Lieberman T.D."/>
            <person name="Swanson P.K."/>
            <person name="Smith M."/>
            <person name="Roesemann S."/>
            <person name="Alexander J.E."/>
            <person name="Rich S.A."/>
            <person name="Livny J."/>
            <person name="Vlamakis H."/>
            <person name="Clish C."/>
            <person name="Bullock K."/>
            <person name="Deik A."/>
            <person name="Scott J."/>
            <person name="Pierce K.A."/>
            <person name="Xavier R.J."/>
            <person name="Alm E.J."/>
        </authorList>
    </citation>
    <scope>NUCLEOTIDE SEQUENCE [LARGE SCALE GENOMIC DNA]</scope>
    <source>
        <strain evidence="1 2">BIOML-A2</strain>
    </source>
</reference>
<gene>
    <name evidence="1" type="ORF">F3B53_10815</name>
</gene>
<protein>
    <submittedName>
        <fullName evidence="1">Uncharacterized protein</fullName>
    </submittedName>
</protein>